<gene>
    <name evidence="5" type="ORF">B6254_2234</name>
</gene>
<dbReference type="Proteomes" id="UP000244870">
    <property type="component" value="Chromosome"/>
</dbReference>
<dbReference type="InterPro" id="IPR000415">
    <property type="entry name" value="Nitroreductase-like"/>
</dbReference>
<name>A0A2S1KUA1_9LACO</name>
<keyword evidence="1" id="KW-0285">Flavoprotein</keyword>
<dbReference type="GO" id="GO:0016491">
    <property type="term" value="F:oxidoreductase activity"/>
    <property type="evidence" value="ECO:0007669"/>
    <property type="project" value="UniProtKB-KW"/>
</dbReference>
<accession>A0A2S1KUA1</accession>
<protein>
    <recommendedName>
        <fullName evidence="4">Nitroreductase domain-containing protein</fullName>
    </recommendedName>
</protein>
<dbReference type="SUPFAM" id="SSF55469">
    <property type="entry name" value="FMN-dependent nitroreductase-like"/>
    <property type="match status" value="1"/>
</dbReference>
<dbReference type="InterPro" id="IPR029479">
    <property type="entry name" value="Nitroreductase"/>
</dbReference>
<feature type="domain" description="Nitroreductase" evidence="4">
    <location>
        <begin position="160"/>
        <end position="213"/>
    </location>
</feature>
<sequence>MINKIVALTPDGLVEKLKIARLFGEYIQDFKRYSNNALLGTKGSSKNQLIGIIIFRTHAIEKGLSHNDFRPEFGKESIFGKLNKHLMEYKQLGYDLENQFIQAAISALNEYKKRHVDQEIDIPWFDNLFRTWLKPTPELSGTKEVFRNNASNRSYSDIVSSRVSIREFGSGNVDLQDIEDAIHISVKTPSVCNRQPWKVKVVSNPDIISKLLKVQGGFGGYNLPNKLLLVTVDTSLFNGRNERNEPYIDGGLFTMSLLYALESKNIATVALNAMFTNKRSKQVADILNLNDSEVLITFIAVGEYPESAMVPKSFRGDYKQIITHY</sequence>
<dbReference type="AlphaFoldDB" id="A0A2S1KUA1"/>
<evidence type="ECO:0000313" key="6">
    <source>
        <dbReference type="Proteomes" id="UP000244870"/>
    </source>
</evidence>
<evidence type="ECO:0000256" key="2">
    <source>
        <dbReference type="ARBA" id="ARBA00022643"/>
    </source>
</evidence>
<evidence type="ECO:0000256" key="1">
    <source>
        <dbReference type="ARBA" id="ARBA00022630"/>
    </source>
</evidence>
<evidence type="ECO:0000256" key="3">
    <source>
        <dbReference type="ARBA" id="ARBA00023002"/>
    </source>
</evidence>
<evidence type="ECO:0000313" key="5">
    <source>
        <dbReference type="EMBL" id="AWF96585.1"/>
    </source>
</evidence>
<dbReference type="Pfam" id="PF00881">
    <property type="entry name" value="Nitroreductase"/>
    <property type="match status" value="1"/>
</dbReference>
<keyword evidence="2" id="KW-0288">FMN</keyword>
<reference evidence="5 6" key="1">
    <citation type="submission" date="2017-04" db="EMBL/GenBank/DDBJ databases">
        <title>Weissella cibaria strain m2 complete genome.</title>
        <authorList>
            <person name="Pan Q."/>
            <person name="Tan M."/>
            <person name="Yao F."/>
            <person name="Su S."/>
        </authorList>
    </citation>
    <scope>NUCLEOTIDE SEQUENCE [LARGE SCALE GENOMIC DNA]</scope>
    <source>
        <strain evidence="5 6">M2</strain>
    </source>
</reference>
<dbReference type="RefSeq" id="WP_108730991.1">
    <property type="nucleotide sequence ID" value="NZ_CP020928.1"/>
</dbReference>
<dbReference type="PANTHER" id="PTHR23026">
    <property type="entry name" value="NADPH NITROREDUCTASE"/>
    <property type="match status" value="1"/>
</dbReference>
<dbReference type="PANTHER" id="PTHR23026:SF90">
    <property type="entry name" value="IODOTYROSINE DEIODINASE 1"/>
    <property type="match status" value="1"/>
</dbReference>
<organism evidence="5 6">
    <name type="scientific">Weissella cibaria</name>
    <dbReference type="NCBI Taxonomy" id="137591"/>
    <lineage>
        <taxon>Bacteria</taxon>
        <taxon>Bacillati</taxon>
        <taxon>Bacillota</taxon>
        <taxon>Bacilli</taxon>
        <taxon>Lactobacillales</taxon>
        <taxon>Lactobacillaceae</taxon>
        <taxon>Weissella</taxon>
    </lineage>
</organism>
<evidence type="ECO:0000259" key="4">
    <source>
        <dbReference type="Pfam" id="PF00881"/>
    </source>
</evidence>
<dbReference type="Gene3D" id="3.40.109.10">
    <property type="entry name" value="NADH Oxidase"/>
    <property type="match status" value="1"/>
</dbReference>
<keyword evidence="3" id="KW-0560">Oxidoreductase</keyword>
<proteinExistence type="predicted"/>
<dbReference type="EMBL" id="CP020928">
    <property type="protein sequence ID" value="AWF96585.1"/>
    <property type="molecule type" value="Genomic_DNA"/>
</dbReference>
<dbReference type="InterPro" id="IPR050627">
    <property type="entry name" value="Nitroreductase/BluB"/>
</dbReference>